<dbReference type="OrthoDB" id="3522003at2"/>
<protein>
    <submittedName>
        <fullName evidence="1">Uncharacterized protein</fullName>
    </submittedName>
</protein>
<proteinExistence type="predicted"/>
<accession>A0A5M3Y0B2</accession>
<evidence type="ECO:0000313" key="2">
    <source>
        <dbReference type="Proteomes" id="UP000377595"/>
    </source>
</evidence>
<dbReference type="EMBL" id="BLAF01000064">
    <property type="protein sequence ID" value="GES25241.1"/>
    <property type="molecule type" value="Genomic_DNA"/>
</dbReference>
<sequence>MRLAAQVYRAAIPPALRELLSEHGTRRVLAAITAELAARTPAELADRIGARWQHWRYRIEDITDPVAVAITLTRRGYHCPDLRCEDHVRLDTGQSCQACADIGAQITRNRLTAVHATDPALSGSTAPVGRPACLPDLADPGTFLPADPGDPPRLHVVRDRPPWCGRCGETDRMTELPDGMVARCPACHPNPPNPHRRIP</sequence>
<reference evidence="1 2" key="1">
    <citation type="submission" date="2019-10" db="EMBL/GenBank/DDBJ databases">
        <title>Whole genome shotgun sequence of Acrocarpospora pleiomorpha NBRC 16267.</title>
        <authorList>
            <person name="Ichikawa N."/>
            <person name="Kimura A."/>
            <person name="Kitahashi Y."/>
            <person name="Komaki H."/>
            <person name="Oguchi A."/>
        </authorList>
    </citation>
    <scope>NUCLEOTIDE SEQUENCE [LARGE SCALE GENOMIC DNA]</scope>
    <source>
        <strain evidence="1 2">NBRC 16267</strain>
    </source>
</reference>
<dbReference type="RefSeq" id="WP_155350026.1">
    <property type="nucleotide sequence ID" value="NZ_BAAAHM010000027.1"/>
</dbReference>
<evidence type="ECO:0000313" key="1">
    <source>
        <dbReference type="EMBL" id="GES25241.1"/>
    </source>
</evidence>
<name>A0A5M3Y0B2_9ACTN</name>
<comment type="caution">
    <text evidence="1">The sequence shown here is derived from an EMBL/GenBank/DDBJ whole genome shotgun (WGS) entry which is preliminary data.</text>
</comment>
<keyword evidence="2" id="KW-1185">Reference proteome</keyword>
<dbReference type="AlphaFoldDB" id="A0A5M3Y0B2"/>
<organism evidence="1 2">
    <name type="scientific">Acrocarpospora pleiomorpha</name>
    <dbReference type="NCBI Taxonomy" id="90975"/>
    <lineage>
        <taxon>Bacteria</taxon>
        <taxon>Bacillati</taxon>
        <taxon>Actinomycetota</taxon>
        <taxon>Actinomycetes</taxon>
        <taxon>Streptosporangiales</taxon>
        <taxon>Streptosporangiaceae</taxon>
        <taxon>Acrocarpospora</taxon>
    </lineage>
</organism>
<gene>
    <name evidence="1" type="ORF">Aple_081400</name>
</gene>
<dbReference type="Proteomes" id="UP000377595">
    <property type="component" value="Unassembled WGS sequence"/>
</dbReference>